<keyword evidence="2" id="KW-0808">Transferase</keyword>
<dbReference type="GO" id="GO:0043751">
    <property type="term" value="F:polyphosphate:AMP phosphotransferase activity"/>
    <property type="evidence" value="ECO:0007669"/>
    <property type="project" value="InterPro"/>
</dbReference>
<keyword evidence="3" id="KW-1185">Reference proteome</keyword>
<dbReference type="SUPFAM" id="SSF52540">
    <property type="entry name" value="P-loop containing nucleoside triphosphate hydrolases"/>
    <property type="match status" value="2"/>
</dbReference>
<dbReference type="RefSeq" id="WP_179585284.1">
    <property type="nucleotide sequence ID" value="NZ_JACBYR010000001.1"/>
</dbReference>
<name>A0A7Y9LLC5_9BURK</name>
<organism evidence="2 3">
    <name type="scientific">Pigmentiphaga litoralis</name>
    <dbReference type="NCBI Taxonomy" id="516702"/>
    <lineage>
        <taxon>Bacteria</taxon>
        <taxon>Pseudomonadati</taxon>
        <taxon>Pseudomonadota</taxon>
        <taxon>Betaproteobacteria</taxon>
        <taxon>Burkholderiales</taxon>
        <taxon>Alcaligenaceae</taxon>
        <taxon>Pigmentiphaga</taxon>
    </lineage>
</organism>
<dbReference type="Proteomes" id="UP000542125">
    <property type="component" value="Unassembled WGS sequence"/>
</dbReference>
<sequence length="497" mass="56049">MFESAERDPVMSKDDFAAREGALRTALLQRQYALLEKADRTVLLVVAGIDGAGKGSTVNQLNEWMDPRNIHTLAFGTETPESAQRPPLWQYWNALPPKGQLGIVFDSWYAPLMAEASSKHPDPDAIAFLAAEIQRFEALLAADGVQIVKLWYHLSRDAQAGRIRKQLADPATAWRVSKADRLVHKRYDRLRKAGETVIAATQSPHAPWQVVPGADDRMRMVTTATALLDAFNRKLPKVVAQPAQVGAPAFVLRSPHASMPAAMLPTAPMSPESYEVRMDAAQARLGQLVRNKAFRDRSLVLVFEGIDAAGKGGAIRRITHALDARQYSVMPVSAPTDMEKAHPYLWRFWNRLPTHGRVAIFDRSWYGRVLVERVEKLIGPEVWRRAYDEINDFESQLQESGAVVIKFWLAVSQEEQLRRFNERAETPFKRFKLTPDDWRNRDKWEDYRKAADAMFERTDTVGAPWHVVATDDKRQARVQVIEAVTNGLAKALGKRGL</sequence>
<feature type="domain" description="Polyphosphate kinase-2-related" evidence="1">
    <location>
        <begin position="12"/>
        <end position="233"/>
    </location>
</feature>
<dbReference type="NCBIfam" id="TIGR03708">
    <property type="entry name" value="poly_P_AMP_trns"/>
    <property type="match status" value="1"/>
</dbReference>
<dbReference type="Pfam" id="PF03976">
    <property type="entry name" value="PPK2"/>
    <property type="match status" value="2"/>
</dbReference>
<dbReference type="InterPro" id="IPR022489">
    <property type="entry name" value="PolyP_AMP_Tfrase"/>
</dbReference>
<dbReference type="PANTHER" id="PTHR34383">
    <property type="entry name" value="POLYPHOSPHATE:AMP PHOSPHOTRANSFERASE-RELATED"/>
    <property type="match status" value="1"/>
</dbReference>
<proteinExistence type="predicted"/>
<evidence type="ECO:0000313" key="3">
    <source>
        <dbReference type="Proteomes" id="UP000542125"/>
    </source>
</evidence>
<gene>
    <name evidence="2" type="ORF">FHW18_001683</name>
</gene>
<dbReference type="InterPro" id="IPR022488">
    <property type="entry name" value="PPK2-related"/>
</dbReference>
<comment type="caution">
    <text evidence="2">The sequence shown here is derived from an EMBL/GenBank/DDBJ whole genome shotgun (WGS) entry which is preliminary data.</text>
</comment>
<accession>A0A7Y9LLC5</accession>
<dbReference type="GO" id="GO:0006797">
    <property type="term" value="P:polyphosphate metabolic process"/>
    <property type="evidence" value="ECO:0007669"/>
    <property type="project" value="InterPro"/>
</dbReference>
<dbReference type="InterPro" id="IPR027417">
    <property type="entry name" value="P-loop_NTPase"/>
</dbReference>
<reference evidence="2 3" key="1">
    <citation type="submission" date="2020-07" db="EMBL/GenBank/DDBJ databases">
        <title>Genomic Encyclopedia of Type Strains, Phase IV (KMG-V): Genome sequencing to study the core and pangenomes of soil and plant-associated prokaryotes.</title>
        <authorList>
            <person name="Whitman W."/>
        </authorList>
    </citation>
    <scope>NUCLEOTIDE SEQUENCE [LARGE SCALE GENOMIC DNA]</scope>
    <source>
        <strain evidence="2 3">SAS40</strain>
    </source>
</reference>
<evidence type="ECO:0000313" key="2">
    <source>
        <dbReference type="EMBL" id="NYE82412.1"/>
    </source>
</evidence>
<dbReference type="Gene3D" id="3.40.50.300">
    <property type="entry name" value="P-loop containing nucleotide triphosphate hydrolases"/>
    <property type="match status" value="2"/>
</dbReference>
<protein>
    <submittedName>
        <fullName evidence="2">Polyphosphate:AMP phosphotransferase</fullName>
    </submittedName>
</protein>
<dbReference type="PANTHER" id="PTHR34383:SF3">
    <property type="entry name" value="POLYPHOSPHATE:AMP PHOSPHOTRANSFERASE"/>
    <property type="match status" value="1"/>
</dbReference>
<evidence type="ECO:0000259" key="1">
    <source>
        <dbReference type="Pfam" id="PF03976"/>
    </source>
</evidence>
<feature type="domain" description="Polyphosphate kinase-2-related" evidence="1">
    <location>
        <begin position="270"/>
        <end position="489"/>
    </location>
</feature>
<dbReference type="AlphaFoldDB" id="A0A7Y9LLC5"/>
<dbReference type="EMBL" id="JACBYR010000001">
    <property type="protein sequence ID" value="NYE82412.1"/>
    <property type="molecule type" value="Genomic_DNA"/>
</dbReference>